<accession>A0A0A9FCT4</accession>
<name>A0A0A9FCT4_ARUDO</name>
<evidence type="ECO:0000313" key="1">
    <source>
        <dbReference type="EMBL" id="JAE10122.1"/>
    </source>
</evidence>
<organism evidence="1">
    <name type="scientific">Arundo donax</name>
    <name type="common">Giant reed</name>
    <name type="synonym">Donax arundinaceus</name>
    <dbReference type="NCBI Taxonomy" id="35708"/>
    <lineage>
        <taxon>Eukaryota</taxon>
        <taxon>Viridiplantae</taxon>
        <taxon>Streptophyta</taxon>
        <taxon>Embryophyta</taxon>
        <taxon>Tracheophyta</taxon>
        <taxon>Spermatophyta</taxon>
        <taxon>Magnoliopsida</taxon>
        <taxon>Liliopsida</taxon>
        <taxon>Poales</taxon>
        <taxon>Poaceae</taxon>
        <taxon>PACMAD clade</taxon>
        <taxon>Arundinoideae</taxon>
        <taxon>Arundineae</taxon>
        <taxon>Arundo</taxon>
    </lineage>
</organism>
<dbReference type="EMBL" id="GBRH01187774">
    <property type="protein sequence ID" value="JAE10122.1"/>
    <property type="molecule type" value="Transcribed_RNA"/>
</dbReference>
<reference evidence="1" key="2">
    <citation type="journal article" date="2015" name="Data Brief">
        <title>Shoot transcriptome of the giant reed, Arundo donax.</title>
        <authorList>
            <person name="Barrero R.A."/>
            <person name="Guerrero F.D."/>
            <person name="Moolhuijzen P."/>
            <person name="Goolsby J.A."/>
            <person name="Tidwell J."/>
            <person name="Bellgard S.E."/>
            <person name="Bellgard M.I."/>
        </authorList>
    </citation>
    <scope>NUCLEOTIDE SEQUENCE</scope>
    <source>
        <tissue evidence="1">Shoot tissue taken approximately 20 cm above the soil surface</tissue>
    </source>
</reference>
<sequence>MGLLSLEILTGVFQFPPTLRFLLGEDQLALPSSTFFLKEFCSGDWRVRVFVEQVLGAGSSGSSFRLCWDFGVLGMREMCLDLALVSGSGMVPLQCGVIFLPCQN</sequence>
<dbReference type="AlphaFoldDB" id="A0A0A9FCT4"/>
<proteinExistence type="predicted"/>
<reference evidence="1" key="1">
    <citation type="submission" date="2014-09" db="EMBL/GenBank/DDBJ databases">
        <authorList>
            <person name="Magalhaes I.L.F."/>
            <person name="Oliveira U."/>
            <person name="Santos F.R."/>
            <person name="Vidigal T.H.D.A."/>
            <person name="Brescovit A.D."/>
            <person name="Santos A.J."/>
        </authorList>
    </citation>
    <scope>NUCLEOTIDE SEQUENCE</scope>
    <source>
        <tissue evidence="1">Shoot tissue taken approximately 20 cm above the soil surface</tissue>
    </source>
</reference>
<protein>
    <submittedName>
        <fullName evidence="1">Uncharacterized protein</fullName>
    </submittedName>
</protein>